<comment type="caution">
    <text evidence="2">The sequence shown here is derived from an EMBL/GenBank/DDBJ whole genome shotgun (WGS) entry which is preliminary data.</text>
</comment>
<feature type="transmembrane region" description="Helical" evidence="1">
    <location>
        <begin position="102"/>
        <end position="121"/>
    </location>
</feature>
<sequence length="153" mass="16776">MGKTICKALLIFSLMLGIDRAWVLTYSQEKVLSCILHSSNSRKGSSSYCVIKTQNATFQGPCMNEGEGLTIRRTALFGQVLSLESTDKNQYGFPPRYWDENFIYAGAGLLFVAAMFSTAATGAWPGSAGRRQLDCAVMGSILAIVIFWFLATH</sequence>
<keyword evidence="3" id="KW-1185">Reference proteome</keyword>
<dbReference type="EMBL" id="MDZC01000044">
    <property type="protein sequence ID" value="OGX87207.1"/>
    <property type="molecule type" value="Genomic_DNA"/>
</dbReference>
<proteinExistence type="predicted"/>
<reference evidence="2 3" key="1">
    <citation type="submission" date="2016-08" db="EMBL/GenBank/DDBJ databases">
        <title>Hymenobacter coccineus sp. nov., Hymenobacter lapidarius sp. nov. and Hymenobacter glacialis sp. nov., isolated from Antarctic soil.</title>
        <authorList>
            <person name="Sedlacek I."/>
            <person name="Kralova S."/>
            <person name="Kyrova K."/>
            <person name="Maslanova I."/>
            <person name="Stankova E."/>
            <person name="Vrbovska V."/>
            <person name="Nemec M."/>
            <person name="Bartak M."/>
            <person name="Svec P."/>
            <person name="Busse H.-J."/>
            <person name="Pantucek R."/>
        </authorList>
    </citation>
    <scope>NUCLEOTIDE SEQUENCE [LARGE SCALE GENOMIC DNA]</scope>
    <source>
        <strain evidence="2 3">CCM 8648</strain>
    </source>
</reference>
<dbReference type="Proteomes" id="UP000177791">
    <property type="component" value="Unassembled WGS sequence"/>
</dbReference>
<keyword evidence="1" id="KW-0812">Transmembrane</keyword>
<name>A0A1G1T8K7_9BACT</name>
<keyword evidence="1" id="KW-1133">Transmembrane helix</keyword>
<evidence type="ECO:0000313" key="3">
    <source>
        <dbReference type="Proteomes" id="UP000177791"/>
    </source>
</evidence>
<gene>
    <name evidence="2" type="ORF">BEN48_11590</name>
</gene>
<protein>
    <submittedName>
        <fullName evidence="2">Uncharacterized protein</fullName>
    </submittedName>
</protein>
<organism evidence="2 3">
    <name type="scientific">Hymenobacter glacialis</name>
    <dbReference type="NCBI Taxonomy" id="1908236"/>
    <lineage>
        <taxon>Bacteria</taxon>
        <taxon>Pseudomonadati</taxon>
        <taxon>Bacteroidota</taxon>
        <taxon>Cytophagia</taxon>
        <taxon>Cytophagales</taxon>
        <taxon>Hymenobacteraceae</taxon>
        <taxon>Hymenobacter</taxon>
    </lineage>
</organism>
<accession>A0A1G1T8K7</accession>
<feature type="transmembrane region" description="Helical" evidence="1">
    <location>
        <begin position="133"/>
        <end position="151"/>
    </location>
</feature>
<dbReference type="AlphaFoldDB" id="A0A1G1T8K7"/>
<evidence type="ECO:0000256" key="1">
    <source>
        <dbReference type="SAM" id="Phobius"/>
    </source>
</evidence>
<evidence type="ECO:0000313" key="2">
    <source>
        <dbReference type="EMBL" id="OGX87207.1"/>
    </source>
</evidence>
<keyword evidence="1" id="KW-0472">Membrane</keyword>